<reference evidence="1" key="1">
    <citation type="submission" date="2020-08" db="EMBL/GenBank/DDBJ databases">
        <title>Spodoptera exigua strain:BAW_Kor-Di-RS1 Genome sequencing and assembly.</title>
        <authorList>
            <person name="Kim J."/>
            <person name="Nam H.Y."/>
            <person name="Kwon M."/>
            <person name="Choi J.H."/>
            <person name="Cho S.R."/>
            <person name="Kim G.-H."/>
        </authorList>
    </citation>
    <scope>NUCLEOTIDE SEQUENCE</scope>
    <source>
        <strain evidence="1">BAW_Kor-Di-RS1</strain>
        <tissue evidence="1">Whole-body</tissue>
    </source>
</reference>
<dbReference type="AlphaFoldDB" id="A0A835G2I3"/>
<evidence type="ECO:0000313" key="1">
    <source>
        <dbReference type="EMBL" id="KAF9406764.1"/>
    </source>
</evidence>
<accession>A0A835G2I3</accession>
<gene>
    <name evidence="1" type="ORF">HW555_012972</name>
</gene>
<dbReference type="EMBL" id="JACKWZ010000551">
    <property type="protein sequence ID" value="KAF9406764.1"/>
    <property type="molecule type" value="Genomic_DNA"/>
</dbReference>
<evidence type="ECO:0000313" key="2">
    <source>
        <dbReference type="Proteomes" id="UP000648187"/>
    </source>
</evidence>
<sequence length="199" mass="22645">MFAAFNIMATADDRYVNYITESPGMIYDPVGTVKIISDQFRIVIPIDVSPFNEYIENVHDILNIIQNQCRQNEEIDYSLCQNMLQPLESLFKDLRRDYNSISHIVSNNPKRRSAWFSGIGVVFKHIFGTLDEDDAENYNKAIRTINTIDAIALATLTPLDTKVLECTKSEKSRITGKSEYLPDDITLDSPTHPNAYSTL</sequence>
<proteinExistence type="predicted"/>
<keyword evidence="2" id="KW-1185">Reference proteome</keyword>
<name>A0A835G2I3_SPOEX</name>
<dbReference type="Proteomes" id="UP000648187">
    <property type="component" value="Unassembled WGS sequence"/>
</dbReference>
<dbReference type="InterPro" id="IPR022048">
    <property type="entry name" value="Envelope_fusion-like"/>
</dbReference>
<protein>
    <submittedName>
        <fullName evidence="1">Uncharacterized protein</fullName>
    </submittedName>
</protein>
<organism evidence="1 2">
    <name type="scientific">Spodoptera exigua</name>
    <name type="common">Beet armyworm</name>
    <name type="synonym">Noctua fulgens</name>
    <dbReference type="NCBI Taxonomy" id="7107"/>
    <lineage>
        <taxon>Eukaryota</taxon>
        <taxon>Metazoa</taxon>
        <taxon>Ecdysozoa</taxon>
        <taxon>Arthropoda</taxon>
        <taxon>Hexapoda</taxon>
        <taxon>Insecta</taxon>
        <taxon>Pterygota</taxon>
        <taxon>Neoptera</taxon>
        <taxon>Endopterygota</taxon>
        <taxon>Lepidoptera</taxon>
        <taxon>Glossata</taxon>
        <taxon>Ditrysia</taxon>
        <taxon>Noctuoidea</taxon>
        <taxon>Noctuidae</taxon>
        <taxon>Amphipyrinae</taxon>
        <taxon>Spodoptera</taxon>
    </lineage>
</organism>
<comment type="caution">
    <text evidence="1">The sequence shown here is derived from an EMBL/GenBank/DDBJ whole genome shotgun (WGS) entry which is preliminary data.</text>
</comment>
<dbReference type="Pfam" id="PF12259">
    <property type="entry name" value="Baculo_F"/>
    <property type="match status" value="1"/>
</dbReference>